<keyword evidence="7" id="KW-1133">Transmembrane helix</keyword>
<keyword evidence="5 6" id="KW-0482">Metalloprotease</keyword>
<comment type="similarity">
    <text evidence="6">Belongs to the peptidase M48 family.</text>
</comment>
<evidence type="ECO:0000256" key="7">
    <source>
        <dbReference type="SAM" id="Phobius"/>
    </source>
</evidence>
<keyword evidence="8" id="KW-0732">Signal</keyword>
<dbReference type="CDD" id="cd07343">
    <property type="entry name" value="M48A_Zmpste24p_like"/>
    <property type="match status" value="1"/>
</dbReference>
<gene>
    <name evidence="11" type="ORF">K7G82_08380</name>
</gene>
<dbReference type="InterPro" id="IPR032456">
    <property type="entry name" value="Peptidase_M48_N"/>
</dbReference>
<feature type="domain" description="Peptidase M48" evidence="9">
    <location>
        <begin position="208"/>
        <end position="406"/>
    </location>
</feature>
<sequence length="419" mass="45858">MRHGRTMIIAGAALAMALPALAHAQGFDVEAATRAYVDTLHGAARAKSDAYFEGGYWMILWGALVSVATCWILLRFGLSARFRDWAERRTKRPALVAALYALPYIVTATLITLPWTIYAGYVREKHYDLMSQDFSGWAGEQAIGLGIGIVTTALLLAIIFTVIRRAPRLWWLLGAGAMTVFIAIGLLIAPVFIAPLFNTYSEMPAGPVRDRIVAMAAANHVPAEHIYVFDASKQSKRISANVSGLGPTIRISLNDNLLNRASPPEIAAVMGHELGHYVLRHIWWLIGMFGLLFLAGFWLVHRIAPALIARHGPGWRVRGVDDPAATPVFFGIATVLGLLATPITNSMIRTSESAADAFGLDAAREPDGFALTAMKLSEYRKISPGPIEEMLFFDHPSGETRVRMAMRWKADHMGEAPAK</sequence>
<keyword evidence="3 6" id="KW-0378">Hydrolase</keyword>
<evidence type="ECO:0000256" key="8">
    <source>
        <dbReference type="SAM" id="SignalP"/>
    </source>
</evidence>
<proteinExistence type="inferred from homology"/>
<evidence type="ECO:0000313" key="11">
    <source>
        <dbReference type="EMBL" id="MBY8822304.1"/>
    </source>
</evidence>
<protein>
    <submittedName>
        <fullName evidence="11">M48 family metallopeptidase</fullName>
    </submittedName>
</protein>
<accession>A0ABS7PMU0</accession>
<feature type="transmembrane region" description="Helical" evidence="7">
    <location>
        <begin position="141"/>
        <end position="163"/>
    </location>
</feature>
<evidence type="ECO:0000256" key="2">
    <source>
        <dbReference type="ARBA" id="ARBA00022723"/>
    </source>
</evidence>
<evidence type="ECO:0000256" key="5">
    <source>
        <dbReference type="ARBA" id="ARBA00023049"/>
    </source>
</evidence>
<feature type="transmembrane region" description="Helical" evidence="7">
    <location>
        <begin position="95"/>
        <end position="121"/>
    </location>
</feature>
<dbReference type="Pfam" id="PF16491">
    <property type="entry name" value="Peptidase_M48_N"/>
    <property type="match status" value="1"/>
</dbReference>
<dbReference type="PANTHER" id="PTHR10120">
    <property type="entry name" value="CAAX PRENYL PROTEASE 1"/>
    <property type="match status" value="1"/>
</dbReference>
<keyword evidence="1 6" id="KW-0645">Protease</keyword>
<keyword evidence="2" id="KW-0479">Metal-binding</keyword>
<dbReference type="EMBL" id="JAINVV010000004">
    <property type="protein sequence ID" value="MBY8822304.1"/>
    <property type="molecule type" value="Genomic_DNA"/>
</dbReference>
<evidence type="ECO:0000256" key="3">
    <source>
        <dbReference type="ARBA" id="ARBA00022801"/>
    </source>
</evidence>
<dbReference type="Pfam" id="PF01435">
    <property type="entry name" value="Peptidase_M48"/>
    <property type="match status" value="1"/>
</dbReference>
<evidence type="ECO:0000313" key="12">
    <source>
        <dbReference type="Proteomes" id="UP000706039"/>
    </source>
</evidence>
<feature type="transmembrane region" description="Helical" evidence="7">
    <location>
        <begin position="282"/>
        <end position="300"/>
    </location>
</feature>
<feature type="signal peptide" evidence="8">
    <location>
        <begin position="1"/>
        <end position="24"/>
    </location>
</feature>
<keyword evidence="4 6" id="KW-0862">Zinc</keyword>
<dbReference type="Gene3D" id="3.30.2010.10">
    <property type="entry name" value="Metalloproteases ('zincins'), catalytic domain"/>
    <property type="match status" value="1"/>
</dbReference>
<feature type="transmembrane region" description="Helical" evidence="7">
    <location>
        <begin position="55"/>
        <end position="74"/>
    </location>
</feature>
<evidence type="ECO:0000256" key="6">
    <source>
        <dbReference type="RuleBase" id="RU003983"/>
    </source>
</evidence>
<dbReference type="RefSeq" id="WP_222989399.1">
    <property type="nucleotide sequence ID" value="NZ_JAINVV010000004.1"/>
</dbReference>
<keyword evidence="7" id="KW-0812">Transmembrane</keyword>
<comment type="caution">
    <text evidence="11">The sequence shown here is derived from an EMBL/GenBank/DDBJ whole genome shotgun (WGS) entry which is preliminary data.</text>
</comment>
<feature type="domain" description="CAAX prenyl protease 1 N-terminal" evidence="10">
    <location>
        <begin position="46"/>
        <end position="199"/>
    </location>
</feature>
<feature type="chain" id="PRO_5046818869" evidence="8">
    <location>
        <begin position="25"/>
        <end position="419"/>
    </location>
</feature>
<comment type="cofactor">
    <cofactor evidence="6">
        <name>Zn(2+)</name>
        <dbReference type="ChEBI" id="CHEBI:29105"/>
    </cofactor>
    <text evidence="6">Binds 1 zinc ion per subunit.</text>
</comment>
<dbReference type="InterPro" id="IPR027057">
    <property type="entry name" value="CAXX_Prtase_1"/>
</dbReference>
<feature type="transmembrane region" description="Helical" evidence="7">
    <location>
        <begin position="170"/>
        <end position="193"/>
    </location>
</feature>
<evidence type="ECO:0000259" key="10">
    <source>
        <dbReference type="Pfam" id="PF16491"/>
    </source>
</evidence>
<keyword evidence="7" id="KW-0472">Membrane</keyword>
<keyword evidence="12" id="KW-1185">Reference proteome</keyword>
<evidence type="ECO:0000256" key="1">
    <source>
        <dbReference type="ARBA" id="ARBA00022670"/>
    </source>
</evidence>
<dbReference type="Proteomes" id="UP000706039">
    <property type="component" value="Unassembled WGS sequence"/>
</dbReference>
<evidence type="ECO:0000256" key="4">
    <source>
        <dbReference type="ARBA" id="ARBA00022833"/>
    </source>
</evidence>
<evidence type="ECO:0000259" key="9">
    <source>
        <dbReference type="Pfam" id="PF01435"/>
    </source>
</evidence>
<organism evidence="11 12">
    <name type="scientific">Sphingomonas colocasiae</name>
    <dbReference type="NCBI Taxonomy" id="1848973"/>
    <lineage>
        <taxon>Bacteria</taxon>
        <taxon>Pseudomonadati</taxon>
        <taxon>Pseudomonadota</taxon>
        <taxon>Alphaproteobacteria</taxon>
        <taxon>Sphingomonadales</taxon>
        <taxon>Sphingomonadaceae</taxon>
        <taxon>Sphingomonas</taxon>
    </lineage>
</organism>
<reference evidence="11 12" key="1">
    <citation type="submission" date="2021-08" db="EMBL/GenBank/DDBJ databases">
        <authorList>
            <person name="Tuo L."/>
        </authorList>
    </citation>
    <scope>NUCLEOTIDE SEQUENCE [LARGE SCALE GENOMIC DNA]</scope>
    <source>
        <strain evidence="11 12">JCM 31229</strain>
    </source>
</reference>
<name>A0ABS7PMU0_9SPHN</name>
<dbReference type="InterPro" id="IPR001915">
    <property type="entry name" value="Peptidase_M48"/>
</dbReference>